<dbReference type="VEuPathDB" id="AmoebaDB:DICPUDRAFT_82967"/>
<dbReference type="PANTHER" id="PTHR32556:SF7">
    <property type="entry name" value="F-BOX DOMAIN-CONTAINING PROTEIN-RELATED"/>
    <property type="match status" value="1"/>
</dbReference>
<proteinExistence type="predicted"/>
<name>F0ZY56_DICPU</name>
<dbReference type="EMBL" id="GL871275">
    <property type="protein sequence ID" value="EGC31135.1"/>
    <property type="molecule type" value="Genomic_DNA"/>
</dbReference>
<dbReference type="GeneID" id="10507993"/>
<accession>F0ZY56</accession>
<dbReference type="AlphaFoldDB" id="F0ZY56"/>
<protein>
    <recommendedName>
        <fullName evidence="3">F-box domain-containing protein</fullName>
    </recommendedName>
</protein>
<evidence type="ECO:0008006" key="3">
    <source>
        <dbReference type="Google" id="ProtNLM"/>
    </source>
</evidence>
<evidence type="ECO:0000313" key="1">
    <source>
        <dbReference type="EMBL" id="EGC31135.1"/>
    </source>
</evidence>
<dbReference type="InParanoid" id="F0ZY56"/>
<dbReference type="RefSeq" id="XP_003292353.1">
    <property type="nucleotide sequence ID" value="XM_003292305.1"/>
</dbReference>
<reference evidence="2" key="1">
    <citation type="journal article" date="2011" name="Genome Biol.">
        <title>Comparative genomics of the social amoebae Dictyostelium discoideum and Dictyostelium purpureum.</title>
        <authorList>
            <consortium name="US DOE Joint Genome Institute (JGI-PGF)"/>
            <person name="Sucgang R."/>
            <person name="Kuo A."/>
            <person name="Tian X."/>
            <person name="Salerno W."/>
            <person name="Parikh A."/>
            <person name="Feasley C.L."/>
            <person name="Dalin E."/>
            <person name="Tu H."/>
            <person name="Huang E."/>
            <person name="Barry K."/>
            <person name="Lindquist E."/>
            <person name="Shapiro H."/>
            <person name="Bruce D."/>
            <person name="Schmutz J."/>
            <person name="Salamov A."/>
            <person name="Fey P."/>
            <person name="Gaudet P."/>
            <person name="Anjard C."/>
            <person name="Babu M.M."/>
            <person name="Basu S."/>
            <person name="Bushmanova Y."/>
            <person name="van der Wel H."/>
            <person name="Katoh-Kurasawa M."/>
            <person name="Dinh C."/>
            <person name="Coutinho P.M."/>
            <person name="Saito T."/>
            <person name="Elias M."/>
            <person name="Schaap P."/>
            <person name="Kay R.R."/>
            <person name="Henrissat B."/>
            <person name="Eichinger L."/>
            <person name="Rivero F."/>
            <person name="Putnam N.H."/>
            <person name="West C.M."/>
            <person name="Loomis W.F."/>
            <person name="Chisholm R.L."/>
            <person name="Shaulsky G."/>
            <person name="Strassmann J.E."/>
            <person name="Queller D.C."/>
            <person name="Kuspa A."/>
            <person name="Grigoriev I.V."/>
        </authorList>
    </citation>
    <scope>NUCLEOTIDE SEQUENCE [LARGE SCALE GENOMIC DNA]</scope>
    <source>
        <strain evidence="2">QSDP1</strain>
    </source>
</reference>
<evidence type="ECO:0000313" key="2">
    <source>
        <dbReference type="Proteomes" id="UP000001064"/>
    </source>
</evidence>
<sequence length="588" mass="68915">MTTLPVYLRKKILFFLCDYINFSLEYTDSNQTREELLQKRVNKLSLSLALVCKEWFDIIQHNISVSEGFQYKYNYVDYNYPLSKYLFKEINNNNTENNNNKINYSIIKSENIKILKITYNSLTGSVHCKEKTIYPDVIGREIIKSLPNLEKLIIKSISGLFMQWSNLFFINQLKINKLLNINNSNNNIDNSNNNINNNNNKIEIIIHNNEITSNTKNENINSLNSKTNNVLSLTIRPRSEESVVVHSIKVWFHSLKGLKLDEDTQFPFRELSGFNQDDYETNQLNLEYHQYLPRKQSEHYQSEGINYLRKIEEYILPFSYTSIQDIYYSLNSSTNIKSFEISICFDQLVYFLSNNSERKSLWLKSCHCNSLIHCERIGDSNISQSIFNHYWSSICSLLTEKNQLKNLTISNSNKCCYNRNLFSQSFLESFSLMVSNIQNLENLIIYNCIDPILSECILKYNYNNPLNIIFELNQSALQNYEKTIEQVKLIISNNKNKINSFRLWAFQLFQNPETLLSFSNNEFSFIKKKPDHQPINSVFLSPTNATTSFLNSLRLISAAKSENVDNSTTNQSNNTKQNKKKNFFKKFF</sequence>
<gene>
    <name evidence="1" type="ORF">DICPUDRAFT_82967</name>
</gene>
<organism evidence="1 2">
    <name type="scientific">Dictyostelium purpureum</name>
    <name type="common">Slime mold</name>
    <dbReference type="NCBI Taxonomy" id="5786"/>
    <lineage>
        <taxon>Eukaryota</taxon>
        <taxon>Amoebozoa</taxon>
        <taxon>Evosea</taxon>
        <taxon>Eumycetozoa</taxon>
        <taxon>Dictyostelia</taxon>
        <taxon>Dictyosteliales</taxon>
        <taxon>Dictyosteliaceae</taxon>
        <taxon>Dictyostelium</taxon>
    </lineage>
</organism>
<dbReference type="OMA" id="ENDGHES"/>
<dbReference type="PANTHER" id="PTHR32556">
    <property type="entry name" value="F-BOX DOMAIN-CONTAINING PROTEIN-RELATED-RELATED"/>
    <property type="match status" value="1"/>
</dbReference>
<keyword evidence="2" id="KW-1185">Reference proteome</keyword>
<dbReference type="KEGG" id="dpp:DICPUDRAFT_82967"/>
<dbReference type="Proteomes" id="UP000001064">
    <property type="component" value="Unassembled WGS sequence"/>
</dbReference>